<reference evidence="2 3" key="1">
    <citation type="submission" date="2021-05" db="EMBL/GenBank/DDBJ databases">
        <title>Complete genome of Nocardioides aquaticus KCTC 9944T isolated from meromictic and hypersaline Ekho Lake, Antarctica.</title>
        <authorList>
            <person name="Hwang K."/>
            <person name="Kim K.M."/>
            <person name="Choe H."/>
        </authorList>
    </citation>
    <scope>NUCLEOTIDE SEQUENCE [LARGE SCALE GENOMIC DNA]</scope>
    <source>
        <strain evidence="2 3">KCTC 9944</strain>
    </source>
</reference>
<dbReference type="RefSeq" id="WP_214057692.1">
    <property type="nucleotide sequence ID" value="NZ_BAAAHS010000188.1"/>
</dbReference>
<evidence type="ECO:0000256" key="1">
    <source>
        <dbReference type="SAM" id="Phobius"/>
    </source>
</evidence>
<keyword evidence="1" id="KW-0472">Membrane</keyword>
<accession>A0ABX8ECA3</accession>
<organism evidence="2 3">
    <name type="scientific">Nocardioides aquaticus</name>
    <dbReference type="NCBI Taxonomy" id="160826"/>
    <lineage>
        <taxon>Bacteria</taxon>
        <taxon>Bacillati</taxon>
        <taxon>Actinomycetota</taxon>
        <taxon>Actinomycetes</taxon>
        <taxon>Propionibacteriales</taxon>
        <taxon>Nocardioidaceae</taxon>
        <taxon>Nocardioides</taxon>
    </lineage>
</organism>
<evidence type="ECO:0000313" key="3">
    <source>
        <dbReference type="Proteomes" id="UP000679307"/>
    </source>
</evidence>
<protein>
    <recommendedName>
        <fullName evidence="4">DUF3592 domain-containing protein</fullName>
    </recommendedName>
</protein>
<name>A0ABX8ECA3_9ACTN</name>
<keyword evidence="1" id="KW-1133">Transmembrane helix</keyword>
<feature type="transmembrane region" description="Helical" evidence="1">
    <location>
        <begin position="93"/>
        <end position="116"/>
    </location>
</feature>
<dbReference type="Proteomes" id="UP000679307">
    <property type="component" value="Chromosome"/>
</dbReference>
<gene>
    <name evidence="2" type="ORF">ENKNEFLB_00430</name>
</gene>
<evidence type="ECO:0000313" key="2">
    <source>
        <dbReference type="EMBL" id="QVT78058.1"/>
    </source>
</evidence>
<keyword evidence="3" id="KW-1185">Reference proteome</keyword>
<proteinExistence type="predicted"/>
<dbReference type="EMBL" id="CP075371">
    <property type="protein sequence ID" value="QVT78058.1"/>
    <property type="molecule type" value="Genomic_DNA"/>
</dbReference>
<sequence>MPVVLVALLVVAAVAVVGAGRTLDRVRADTAVQAVGQGEPGCVNAAVFTGPDGVERSVDVTVYKASCLDRDPGDPVTVYYDAGDPSVTAPSQAWWWTLLPTLVALAMGAFLVRSAVRHVAGARGHR</sequence>
<keyword evidence="1" id="KW-0812">Transmembrane</keyword>
<evidence type="ECO:0008006" key="4">
    <source>
        <dbReference type="Google" id="ProtNLM"/>
    </source>
</evidence>